<accession>A0A0F9TPC4</accession>
<name>A0A0F9TPC4_9ZZZZ</name>
<gene>
    <name evidence="3" type="ORF">LCGC14_0627590</name>
</gene>
<dbReference type="EMBL" id="LAZR01001088">
    <property type="protein sequence ID" value="KKN50941.1"/>
    <property type="molecule type" value="Genomic_DNA"/>
</dbReference>
<keyword evidence="2" id="KW-0472">Membrane</keyword>
<evidence type="ECO:0000256" key="2">
    <source>
        <dbReference type="SAM" id="Phobius"/>
    </source>
</evidence>
<sequence>MSFLNNRFLITIIDFMLIIIFFIFINNEKKEKEKEKKEKAFVKFNEIQEKLEKVELDPIILEQDNRLEDLSDFKKGKILKVPLHLKDKIEMIVLKILYEEKSVRSLKILNEVILERAVKEKITVSEKIINMIINQINKDGKIQFTQRDGWKIRI</sequence>
<evidence type="ECO:0000256" key="1">
    <source>
        <dbReference type="SAM" id="Coils"/>
    </source>
</evidence>
<keyword evidence="1" id="KW-0175">Coiled coil</keyword>
<comment type="caution">
    <text evidence="3">The sequence shown here is derived from an EMBL/GenBank/DDBJ whole genome shotgun (WGS) entry which is preliminary data.</text>
</comment>
<keyword evidence="2" id="KW-0812">Transmembrane</keyword>
<feature type="coiled-coil region" evidence="1">
    <location>
        <begin position="30"/>
        <end position="57"/>
    </location>
</feature>
<feature type="transmembrane region" description="Helical" evidence="2">
    <location>
        <begin position="6"/>
        <end position="25"/>
    </location>
</feature>
<keyword evidence="2" id="KW-1133">Transmembrane helix</keyword>
<reference evidence="3" key="1">
    <citation type="journal article" date="2015" name="Nature">
        <title>Complex archaea that bridge the gap between prokaryotes and eukaryotes.</title>
        <authorList>
            <person name="Spang A."/>
            <person name="Saw J.H."/>
            <person name="Jorgensen S.L."/>
            <person name="Zaremba-Niedzwiedzka K."/>
            <person name="Martijn J."/>
            <person name="Lind A.E."/>
            <person name="van Eijk R."/>
            <person name="Schleper C."/>
            <person name="Guy L."/>
            <person name="Ettema T.J."/>
        </authorList>
    </citation>
    <scope>NUCLEOTIDE SEQUENCE</scope>
</reference>
<protein>
    <submittedName>
        <fullName evidence="3">Uncharacterized protein</fullName>
    </submittedName>
</protein>
<organism evidence="3">
    <name type="scientific">marine sediment metagenome</name>
    <dbReference type="NCBI Taxonomy" id="412755"/>
    <lineage>
        <taxon>unclassified sequences</taxon>
        <taxon>metagenomes</taxon>
        <taxon>ecological metagenomes</taxon>
    </lineage>
</organism>
<dbReference type="AlphaFoldDB" id="A0A0F9TPC4"/>
<evidence type="ECO:0000313" key="3">
    <source>
        <dbReference type="EMBL" id="KKN50941.1"/>
    </source>
</evidence>
<proteinExistence type="predicted"/>